<evidence type="ECO:0000256" key="8">
    <source>
        <dbReference type="ARBA" id="ARBA00023065"/>
    </source>
</evidence>
<evidence type="ECO:0000256" key="6">
    <source>
        <dbReference type="ARBA" id="ARBA00022840"/>
    </source>
</evidence>
<keyword evidence="7" id="KW-0408">Iron</keyword>
<feature type="domain" description="ABC transporter" evidence="10">
    <location>
        <begin position="3"/>
        <end position="237"/>
    </location>
</feature>
<gene>
    <name evidence="11" type="ORF">CPT75_08435</name>
</gene>
<protein>
    <submittedName>
        <fullName evidence="11">ABC transporter ATP-binding protein</fullName>
    </submittedName>
</protein>
<dbReference type="AlphaFoldDB" id="A0A317G0Y4"/>
<keyword evidence="3" id="KW-1003">Cell membrane</keyword>
<keyword evidence="6 11" id="KW-0067">ATP-binding</keyword>
<dbReference type="SMART" id="SM00382">
    <property type="entry name" value="AAA"/>
    <property type="match status" value="1"/>
</dbReference>
<dbReference type="Pfam" id="PF00005">
    <property type="entry name" value="ABC_tran"/>
    <property type="match status" value="1"/>
</dbReference>
<dbReference type="SUPFAM" id="SSF52540">
    <property type="entry name" value="P-loop containing nucleoside triphosphate hydrolases"/>
    <property type="match status" value="1"/>
</dbReference>
<dbReference type="GO" id="GO:0005524">
    <property type="term" value="F:ATP binding"/>
    <property type="evidence" value="ECO:0007669"/>
    <property type="project" value="UniProtKB-KW"/>
</dbReference>
<evidence type="ECO:0000256" key="1">
    <source>
        <dbReference type="ARBA" id="ARBA00004202"/>
    </source>
</evidence>
<keyword evidence="8" id="KW-0406">Ion transport</keyword>
<evidence type="ECO:0000313" key="11">
    <source>
        <dbReference type="EMBL" id="PWT27127.1"/>
    </source>
</evidence>
<dbReference type="InterPro" id="IPR027417">
    <property type="entry name" value="P-loop_NTPase"/>
</dbReference>
<evidence type="ECO:0000256" key="2">
    <source>
        <dbReference type="ARBA" id="ARBA00022448"/>
    </source>
</evidence>
<comment type="caution">
    <text evidence="11">The sequence shown here is derived from an EMBL/GenBank/DDBJ whole genome shotgun (WGS) entry which is preliminary data.</text>
</comment>
<dbReference type="Proteomes" id="UP000245488">
    <property type="component" value="Chromosome"/>
</dbReference>
<evidence type="ECO:0000256" key="3">
    <source>
        <dbReference type="ARBA" id="ARBA00022475"/>
    </source>
</evidence>
<keyword evidence="4" id="KW-0410">Iron transport</keyword>
<evidence type="ECO:0000256" key="4">
    <source>
        <dbReference type="ARBA" id="ARBA00022496"/>
    </source>
</evidence>
<proteinExistence type="predicted"/>
<accession>A0A317G0Y4</accession>
<keyword evidence="9" id="KW-0472">Membrane</keyword>
<evidence type="ECO:0000313" key="12">
    <source>
        <dbReference type="Proteomes" id="UP000245488"/>
    </source>
</evidence>
<dbReference type="Gene3D" id="3.40.50.300">
    <property type="entry name" value="P-loop containing nucleotide triphosphate hydrolases"/>
    <property type="match status" value="1"/>
</dbReference>
<dbReference type="GO" id="GO:0016887">
    <property type="term" value="F:ATP hydrolysis activity"/>
    <property type="evidence" value="ECO:0007669"/>
    <property type="project" value="InterPro"/>
</dbReference>
<keyword evidence="12" id="KW-1185">Reference proteome</keyword>
<dbReference type="CDD" id="cd03214">
    <property type="entry name" value="ABC_Iron-Siderophores_B12_Hemin"/>
    <property type="match status" value="1"/>
</dbReference>
<evidence type="ECO:0000256" key="5">
    <source>
        <dbReference type="ARBA" id="ARBA00022741"/>
    </source>
</evidence>
<evidence type="ECO:0000259" key="10">
    <source>
        <dbReference type="PROSITE" id="PS50893"/>
    </source>
</evidence>
<reference evidence="11 12" key="1">
    <citation type="submission" date="2017-09" db="EMBL/GenBank/DDBJ databases">
        <title>High-quality draft genome sequence of Butyrivibrio fibrisolvens INBov1, isolated from cow rumen.</title>
        <authorList>
            <person name="Rodriguez Hernaez J."/>
            <person name="Rivarola M."/>
            <person name="Paniego N."/>
            <person name="Cravero S."/>
            <person name="Ceron Cucchi M."/>
            <person name="Martinez M.C."/>
        </authorList>
    </citation>
    <scope>NUCLEOTIDE SEQUENCE [LARGE SCALE GENOMIC DNA]</scope>
    <source>
        <strain evidence="11 12">INBov1</strain>
    </source>
</reference>
<dbReference type="FunFam" id="3.40.50.300:FF:000134">
    <property type="entry name" value="Iron-enterobactin ABC transporter ATP-binding protein"/>
    <property type="match status" value="1"/>
</dbReference>
<sequence>MDIKIEGLTAGYRDHIVIKNMSLDIDRGDIVSLIGPNGGGKSTVLKTISGELRSLGGVVCIGKEDIREIPLRRLSKTMSIVNTTRVNPQHMSAFDVVLSGRLPYSDFGLFKKEDTESAISACYMMNIDKLSSKPFSSLSDGQKQRTLIARAICQDPKILIMDEPTSYLDIRHRFELMDVLRKLSDKGVSIIMSLHELDLALEISDKVLLVRDDGTCTFESPKEVIDKEQLKDLFGLSDDMYKKVRRQFMN</sequence>
<comment type="subcellular location">
    <subcellularLocation>
        <location evidence="1">Cell membrane</location>
        <topology evidence="1">Peripheral membrane protein</topology>
    </subcellularLocation>
</comment>
<keyword evidence="2" id="KW-0813">Transport</keyword>
<dbReference type="PANTHER" id="PTHR42771:SF4">
    <property type="entry name" value="IRON(3+)-HYDROXAMATE IMPORT ATP-BINDING PROTEIN FHUC"/>
    <property type="match status" value="1"/>
</dbReference>
<dbReference type="PROSITE" id="PS50893">
    <property type="entry name" value="ABC_TRANSPORTER_2"/>
    <property type="match status" value="1"/>
</dbReference>
<evidence type="ECO:0000256" key="7">
    <source>
        <dbReference type="ARBA" id="ARBA00023004"/>
    </source>
</evidence>
<dbReference type="PANTHER" id="PTHR42771">
    <property type="entry name" value="IRON(3+)-HYDROXAMATE IMPORT ATP-BINDING PROTEIN FHUC"/>
    <property type="match status" value="1"/>
</dbReference>
<dbReference type="GO" id="GO:0006826">
    <property type="term" value="P:iron ion transport"/>
    <property type="evidence" value="ECO:0007669"/>
    <property type="project" value="UniProtKB-KW"/>
</dbReference>
<keyword evidence="5" id="KW-0547">Nucleotide-binding</keyword>
<organism evidence="11 12">
    <name type="scientific">Butyrivibrio fibrisolvens</name>
    <dbReference type="NCBI Taxonomy" id="831"/>
    <lineage>
        <taxon>Bacteria</taxon>
        <taxon>Bacillati</taxon>
        <taxon>Bacillota</taxon>
        <taxon>Clostridia</taxon>
        <taxon>Lachnospirales</taxon>
        <taxon>Lachnospiraceae</taxon>
        <taxon>Butyrivibrio</taxon>
    </lineage>
</organism>
<dbReference type="EMBL" id="NXNG01000001">
    <property type="protein sequence ID" value="PWT27127.1"/>
    <property type="molecule type" value="Genomic_DNA"/>
</dbReference>
<dbReference type="RefSeq" id="WP_110072732.1">
    <property type="nucleotide sequence ID" value="NZ_CM009896.1"/>
</dbReference>
<dbReference type="InterPro" id="IPR051535">
    <property type="entry name" value="Siderophore_ABC-ATPase"/>
</dbReference>
<dbReference type="InterPro" id="IPR003593">
    <property type="entry name" value="AAA+_ATPase"/>
</dbReference>
<evidence type="ECO:0000256" key="9">
    <source>
        <dbReference type="ARBA" id="ARBA00023136"/>
    </source>
</evidence>
<dbReference type="GO" id="GO:0005886">
    <property type="term" value="C:plasma membrane"/>
    <property type="evidence" value="ECO:0007669"/>
    <property type="project" value="UniProtKB-SubCell"/>
</dbReference>
<dbReference type="InterPro" id="IPR003439">
    <property type="entry name" value="ABC_transporter-like_ATP-bd"/>
</dbReference>
<name>A0A317G0Y4_BUTFI</name>